<dbReference type="EMBL" id="AMWG01000153">
    <property type="protein sequence ID" value="ELP30519.1"/>
    <property type="molecule type" value="Genomic_DNA"/>
</dbReference>
<comment type="caution">
    <text evidence="1">The sequence shown here is derived from an EMBL/GenBank/DDBJ whole genome shotgun (WGS) entry which is preliminary data.</text>
</comment>
<dbReference type="Proteomes" id="UP000010959">
    <property type="component" value="Unassembled WGS sequence"/>
</dbReference>
<evidence type="ECO:0000313" key="1">
    <source>
        <dbReference type="EMBL" id="ELP30519.1"/>
    </source>
</evidence>
<proteinExistence type="predicted"/>
<evidence type="ECO:0000313" key="2">
    <source>
        <dbReference type="Proteomes" id="UP000010959"/>
    </source>
</evidence>
<organism evidence="1 2">
    <name type="scientific">Rhodopirellula baltica SWK14</name>
    <dbReference type="NCBI Taxonomy" id="993516"/>
    <lineage>
        <taxon>Bacteria</taxon>
        <taxon>Pseudomonadati</taxon>
        <taxon>Planctomycetota</taxon>
        <taxon>Planctomycetia</taxon>
        <taxon>Pirellulales</taxon>
        <taxon>Pirellulaceae</taxon>
        <taxon>Rhodopirellula</taxon>
    </lineage>
</organism>
<name>L7C8M3_RHOBT</name>
<reference evidence="1 2" key="1">
    <citation type="journal article" date="2013" name="Mar. Genomics">
        <title>Expression of sulfatases in Rhodopirellula baltica and the diversity of sulfatases in the genus Rhodopirellula.</title>
        <authorList>
            <person name="Wegner C.E."/>
            <person name="Richter-Heitmann T."/>
            <person name="Klindworth A."/>
            <person name="Klockow C."/>
            <person name="Richter M."/>
            <person name="Achstetter T."/>
            <person name="Glockner F.O."/>
            <person name="Harder J."/>
        </authorList>
    </citation>
    <scope>NUCLEOTIDE SEQUENCE [LARGE SCALE GENOMIC DNA]</scope>
    <source>
        <strain evidence="1 2">SWK14</strain>
    </source>
</reference>
<dbReference type="PATRIC" id="fig|993516.3.peg.5938"/>
<gene>
    <name evidence="1" type="ORF">RBSWK_05547</name>
</gene>
<dbReference type="AlphaFoldDB" id="L7C8M3"/>
<protein>
    <submittedName>
        <fullName evidence="1">Uncharacterized protein</fullName>
    </submittedName>
</protein>
<sequence length="41" mass="4629">MIYLAGSLRDCRKAPSVVEAVIDVDLRAFTFNRAVIPFCRD</sequence>
<accession>L7C8M3</accession>